<dbReference type="AlphaFoldDB" id="A0A1Y1U7P2"/>
<evidence type="ECO:0000256" key="5">
    <source>
        <dbReference type="ARBA" id="ARBA00023242"/>
    </source>
</evidence>
<dbReference type="Gene3D" id="4.10.240.10">
    <property type="entry name" value="Zn(2)-C6 fungal-type DNA-binding domain"/>
    <property type="match status" value="2"/>
</dbReference>
<organism evidence="7 8">
    <name type="scientific">Kockovaella imperatae</name>
    <dbReference type="NCBI Taxonomy" id="4999"/>
    <lineage>
        <taxon>Eukaryota</taxon>
        <taxon>Fungi</taxon>
        <taxon>Dikarya</taxon>
        <taxon>Basidiomycota</taxon>
        <taxon>Agaricomycotina</taxon>
        <taxon>Tremellomycetes</taxon>
        <taxon>Tremellales</taxon>
        <taxon>Cuniculitremaceae</taxon>
        <taxon>Kockovaella</taxon>
    </lineage>
</organism>
<dbReference type="InParanoid" id="A0A1Y1U7P2"/>
<dbReference type="PANTHER" id="PTHR47338:SF7">
    <property type="entry name" value="ZN(II)2CYS6 TRANSCRIPTION FACTOR (EUROFUNG)"/>
    <property type="match status" value="1"/>
</dbReference>
<name>A0A1Y1U7P2_9TREE</name>
<gene>
    <name evidence="7" type="ORF">BD324DRAFT_194161</name>
</gene>
<dbReference type="InterPro" id="IPR001138">
    <property type="entry name" value="Zn2Cys6_DnaBD"/>
</dbReference>
<proteinExistence type="predicted"/>
<dbReference type="GO" id="GO:0008270">
    <property type="term" value="F:zinc ion binding"/>
    <property type="evidence" value="ECO:0007669"/>
    <property type="project" value="InterPro"/>
</dbReference>
<keyword evidence="5" id="KW-0539">Nucleus</keyword>
<dbReference type="PROSITE" id="PS00463">
    <property type="entry name" value="ZN2_CY6_FUNGAL_1"/>
    <property type="match status" value="2"/>
</dbReference>
<dbReference type="STRING" id="4999.A0A1Y1U7P2"/>
<keyword evidence="2" id="KW-0479">Metal-binding</keyword>
<evidence type="ECO:0000256" key="4">
    <source>
        <dbReference type="ARBA" id="ARBA00023163"/>
    </source>
</evidence>
<protein>
    <recommendedName>
        <fullName evidence="6">Zn(2)-C6 fungal-type domain-containing protein</fullName>
    </recommendedName>
</protein>
<dbReference type="GO" id="GO:0005634">
    <property type="term" value="C:nucleus"/>
    <property type="evidence" value="ECO:0007669"/>
    <property type="project" value="UniProtKB-SubCell"/>
</dbReference>
<dbReference type="PROSITE" id="PS50048">
    <property type="entry name" value="ZN2_CY6_FUNGAL_2"/>
    <property type="match status" value="2"/>
</dbReference>
<dbReference type="CDD" id="cd12148">
    <property type="entry name" value="fungal_TF_MHR"/>
    <property type="match status" value="1"/>
</dbReference>
<dbReference type="EMBL" id="NBSH01000016">
    <property type="protein sequence ID" value="ORX34050.1"/>
    <property type="molecule type" value="Genomic_DNA"/>
</dbReference>
<dbReference type="GeneID" id="33553952"/>
<evidence type="ECO:0000256" key="2">
    <source>
        <dbReference type="ARBA" id="ARBA00022723"/>
    </source>
</evidence>
<dbReference type="Pfam" id="PF00172">
    <property type="entry name" value="Zn_clus"/>
    <property type="match status" value="2"/>
</dbReference>
<dbReference type="PANTHER" id="PTHR47338">
    <property type="entry name" value="ZN(II)2CYS6 TRANSCRIPTION FACTOR (EUROFUNG)-RELATED"/>
    <property type="match status" value="1"/>
</dbReference>
<keyword evidence="4" id="KW-0804">Transcription</keyword>
<feature type="domain" description="Zn(2)-C6 fungal-type" evidence="6">
    <location>
        <begin position="13"/>
        <end position="43"/>
    </location>
</feature>
<dbReference type="RefSeq" id="XP_021868338.1">
    <property type="nucleotide sequence ID" value="XM_022012144.1"/>
</dbReference>
<evidence type="ECO:0000259" key="6">
    <source>
        <dbReference type="PROSITE" id="PS50048"/>
    </source>
</evidence>
<keyword evidence="8" id="KW-1185">Reference proteome</keyword>
<dbReference type="GO" id="GO:0000981">
    <property type="term" value="F:DNA-binding transcription factor activity, RNA polymerase II-specific"/>
    <property type="evidence" value="ECO:0007669"/>
    <property type="project" value="InterPro"/>
</dbReference>
<evidence type="ECO:0000256" key="3">
    <source>
        <dbReference type="ARBA" id="ARBA00023015"/>
    </source>
</evidence>
<evidence type="ECO:0000313" key="8">
    <source>
        <dbReference type="Proteomes" id="UP000193218"/>
    </source>
</evidence>
<dbReference type="SUPFAM" id="SSF57701">
    <property type="entry name" value="Zn2/Cys6 DNA-binding domain"/>
    <property type="match status" value="2"/>
</dbReference>
<dbReference type="SMART" id="SM00066">
    <property type="entry name" value="GAL4"/>
    <property type="match status" value="2"/>
</dbReference>
<dbReference type="InterPro" id="IPR050815">
    <property type="entry name" value="TF_fung"/>
</dbReference>
<keyword evidence="3" id="KW-0805">Transcription regulation</keyword>
<evidence type="ECO:0000313" key="7">
    <source>
        <dbReference type="EMBL" id="ORX34050.1"/>
    </source>
</evidence>
<dbReference type="InterPro" id="IPR036864">
    <property type="entry name" value="Zn2-C6_fun-type_DNA-bd_sf"/>
</dbReference>
<feature type="domain" description="Zn(2)-C6 fungal-type" evidence="6">
    <location>
        <begin position="60"/>
        <end position="89"/>
    </location>
</feature>
<reference evidence="7 8" key="1">
    <citation type="submission" date="2017-03" db="EMBL/GenBank/DDBJ databases">
        <title>Widespread Adenine N6-methylation of Active Genes in Fungi.</title>
        <authorList>
            <consortium name="DOE Joint Genome Institute"/>
            <person name="Mondo S.J."/>
            <person name="Dannebaum R.O."/>
            <person name="Kuo R.C."/>
            <person name="Louie K.B."/>
            <person name="Bewick A.J."/>
            <person name="Labutti K."/>
            <person name="Haridas S."/>
            <person name="Kuo A."/>
            <person name="Salamov A."/>
            <person name="Ahrendt S.R."/>
            <person name="Lau R."/>
            <person name="Bowen B.P."/>
            <person name="Lipzen A."/>
            <person name="Sullivan W."/>
            <person name="Andreopoulos W.B."/>
            <person name="Clum A."/>
            <person name="Lindquist E."/>
            <person name="Daum C."/>
            <person name="Northen T.R."/>
            <person name="Ramamoorthy G."/>
            <person name="Schmitz R.J."/>
            <person name="Gryganskyi A."/>
            <person name="Culley D."/>
            <person name="Magnuson J."/>
            <person name="James T.Y."/>
            <person name="O'Malley M.A."/>
            <person name="Stajich J.E."/>
            <person name="Spatafora J.W."/>
            <person name="Visel A."/>
            <person name="Grigoriev I.V."/>
        </authorList>
    </citation>
    <scope>NUCLEOTIDE SEQUENCE [LARGE SCALE GENOMIC DNA]</scope>
    <source>
        <strain evidence="7 8">NRRL Y-17943</strain>
    </source>
</reference>
<accession>A0A1Y1U7P2</accession>
<dbReference type="OrthoDB" id="2563500at2759"/>
<evidence type="ECO:0000256" key="1">
    <source>
        <dbReference type="ARBA" id="ARBA00004123"/>
    </source>
</evidence>
<comment type="subcellular location">
    <subcellularLocation>
        <location evidence="1">Nucleus</location>
    </subcellularLocation>
</comment>
<sequence>MREMATPARSRKGCMTCRRTRVKCDERRPICGRCLARTATCVYNEDPSPQRHRVQRPIASCISCRRRKIKCIGTGICQNCSAKGEPCSNATPMAQPAASLVDPSGLFPFPPVVLGGQSESQRSTSTVDLRPYLMSFFRTVNHFVTLGYIHEGDFWQQHAIQAAPSTLSRIMAANAIRFGDIPATSADLSMADEWAAEVGDKMINLATTEFGALELMQIILCQHYDFHTGRYTRGYVMAGMAARMMTFLRLHMLDERQPPPLLPLLSLGSLRRLAWAVWHLDATLDGGKFGFSSIAENALTLLLPGGIRDYLELREEACHSMTEGHHDTSLEAHLIRALSARQILASLHTRIARNLVPLDEIPELVDRAVDQAERLLQAPFDFVNPDVEFIKYRDQLPLLVSVHAMRNTARRHIHLLYILIGKTRPHRHNLVQEVEELCKLLTHALLRSIPLDPQIAMHAYNGIEVLLFQPLRLQLESGEEIISREAISSLIEPLLRCIRSAAGQSTLVALIHPEAVNRLLLRGFTEHLIGHDWHAVLRKLLALSSCHLETHRPGS</sequence>
<dbReference type="Proteomes" id="UP000193218">
    <property type="component" value="Unassembled WGS sequence"/>
</dbReference>
<comment type="caution">
    <text evidence="7">The sequence shown here is derived from an EMBL/GenBank/DDBJ whole genome shotgun (WGS) entry which is preliminary data.</text>
</comment>
<dbReference type="CDD" id="cd00067">
    <property type="entry name" value="GAL4"/>
    <property type="match status" value="2"/>
</dbReference>